<accession>D7M9X4</accession>
<dbReference type="EMBL" id="GL348719">
    <property type="protein sequence ID" value="EFH46427.1"/>
    <property type="molecule type" value="Genomic_DNA"/>
</dbReference>
<keyword evidence="2" id="KW-1185">Reference proteome</keyword>
<proteinExistence type="predicted"/>
<dbReference type="Proteomes" id="UP000008694">
    <property type="component" value="Unassembled WGS sequence"/>
</dbReference>
<name>D7M9X4_ARALL</name>
<gene>
    <name evidence="1" type="ORF">ARALYDRAFT_355133</name>
</gene>
<evidence type="ECO:0000313" key="2">
    <source>
        <dbReference type="Proteomes" id="UP000008694"/>
    </source>
</evidence>
<dbReference type="Gramene" id="fgenesh1_pg.C_scaffold_7002306">
    <property type="protein sequence ID" value="fgenesh1_pg.C_scaffold_7002306"/>
    <property type="gene ID" value="fgenesh1_pg.C_scaffold_7002306"/>
</dbReference>
<dbReference type="HOGENOM" id="CLU_1091259_0_0_1"/>
<dbReference type="AlphaFoldDB" id="D7M9X4"/>
<evidence type="ECO:0000313" key="1">
    <source>
        <dbReference type="EMBL" id="EFH46427.1"/>
    </source>
</evidence>
<protein>
    <submittedName>
        <fullName evidence="1">Predicted protein</fullName>
    </submittedName>
</protein>
<organism evidence="2">
    <name type="scientific">Arabidopsis lyrata subsp. lyrata</name>
    <name type="common">Lyre-leaved rock-cress</name>
    <dbReference type="NCBI Taxonomy" id="81972"/>
    <lineage>
        <taxon>Eukaryota</taxon>
        <taxon>Viridiplantae</taxon>
        <taxon>Streptophyta</taxon>
        <taxon>Embryophyta</taxon>
        <taxon>Tracheophyta</taxon>
        <taxon>Spermatophyta</taxon>
        <taxon>Magnoliopsida</taxon>
        <taxon>eudicotyledons</taxon>
        <taxon>Gunneridae</taxon>
        <taxon>Pentapetalae</taxon>
        <taxon>rosids</taxon>
        <taxon>malvids</taxon>
        <taxon>Brassicales</taxon>
        <taxon>Brassicaceae</taxon>
        <taxon>Camelineae</taxon>
        <taxon>Arabidopsis</taxon>
    </lineage>
</organism>
<reference evidence="2" key="1">
    <citation type="journal article" date="2011" name="Nat. Genet.">
        <title>The Arabidopsis lyrata genome sequence and the basis of rapid genome size change.</title>
        <authorList>
            <person name="Hu T.T."/>
            <person name="Pattyn P."/>
            <person name="Bakker E.G."/>
            <person name="Cao J."/>
            <person name="Cheng J.-F."/>
            <person name="Clark R.M."/>
            <person name="Fahlgren N."/>
            <person name="Fawcett J.A."/>
            <person name="Grimwood J."/>
            <person name="Gundlach H."/>
            <person name="Haberer G."/>
            <person name="Hollister J.D."/>
            <person name="Ossowski S."/>
            <person name="Ottilar R.P."/>
            <person name="Salamov A.A."/>
            <person name="Schneeberger K."/>
            <person name="Spannagl M."/>
            <person name="Wang X."/>
            <person name="Yang L."/>
            <person name="Nasrallah M.E."/>
            <person name="Bergelson J."/>
            <person name="Carrington J.C."/>
            <person name="Gaut B.S."/>
            <person name="Schmutz J."/>
            <person name="Mayer K.F.X."/>
            <person name="Van de Peer Y."/>
            <person name="Grigoriev I.V."/>
            <person name="Nordborg M."/>
            <person name="Weigel D."/>
            <person name="Guo Y.-L."/>
        </authorList>
    </citation>
    <scope>NUCLEOTIDE SEQUENCE [LARGE SCALE GENOMIC DNA]</scope>
    <source>
        <strain evidence="2">cv. MN47</strain>
    </source>
</reference>
<sequence>MRDFDRRFLTWLINDLKWNSSAWIYGFRLVFRVIGLISERFDDLLRGLRKDFRVNWIWSKEAAEVLRDFQIGFKVTRLDLAPRRDLKVYGYAFVYLNNGLIDLFLFAMADSRVLLTEAENKDQWELRFVVLKISGFTIDVVLKFSGFMSRWISVFSGFWNGLIRLFLRLVSGFNLIVSLRLIFGSKWISIRLISVFRVDLVDLGLITELSDGINLGFDLEFLSTRFIRLSQSDFQMVPVSFNFAILVLDVETKIC</sequence>